<keyword evidence="2" id="KW-0238">DNA-binding</keyword>
<dbReference type="PROSITE" id="PS50987">
    <property type="entry name" value="HTH_ARSR_2"/>
    <property type="match status" value="1"/>
</dbReference>
<proteinExistence type="predicted"/>
<dbReference type="Pfam" id="PF01022">
    <property type="entry name" value="HTH_5"/>
    <property type="match status" value="1"/>
</dbReference>
<dbReference type="InterPro" id="IPR036390">
    <property type="entry name" value="WH_DNA-bd_sf"/>
</dbReference>
<dbReference type="NCBIfam" id="NF033788">
    <property type="entry name" value="HTH_metalloreg"/>
    <property type="match status" value="1"/>
</dbReference>
<evidence type="ECO:0000256" key="2">
    <source>
        <dbReference type="ARBA" id="ARBA00023125"/>
    </source>
</evidence>
<protein>
    <submittedName>
        <fullName evidence="5">Transcriptional regulator</fullName>
    </submittedName>
</protein>
<evidence type="ECO:0000256" key="3">
    <source>
        <dbReference type="ARBA" id="ARBA00023163"/>
    </source>
</evidence>
<dbReference type="SMART" id="SM00418">
    <property type="entry name" value="HTH_ARSR"/>
    <property type="match status" value="1"/>
</dbReference>
<dbReference type="PRINTS" id="PR00778">
    <property type="entry name" value="HTHARSR"/>
</dbReference>
<dbReference type="CDD" id="cd00090">
    <property type="entry name" value="HTH_ARSR"/>
    <property type="match status" value="1"/>
</dbReference>
<organism evidence="5">
    <name type="scientific">candidate division WOR-3 bacterium</name>
    <dbReference type="NCBI Taxonomy" id="2052148"/>
    <lineage>
        <taxon>Bacteria</taxon>
        <taxon>Bacteria division WOR-3</taxon>
    </lineage>
</organism>
<dbReference type="PANTHER" id="PTHR43132">
    <property type="entry name" value="ARSENICAL RESISTANCE OPERON REPRESSOR ARSR-RELATED"/>
    <property type="match status" value="1"/>
</dbReference>
<evidence type="ECO:0000313" key="5">
    <source>
        <dbReference type="EMBL" id="HHR48793.1"/>
    </source>
</evidence>
<keyword evidence="1" id="KW-0805">Transcription regulation</keyword>
<dbReference type="Gene3D" id="1.10.10.10">
    <property type="entry name" value="Winged helix-like DNA-binding domain superfamily/Winged helix DNA-binding domain"/>
    <property type="match status" value="1"/>
</dbReference>
<comment type="caution">
    <text evidence="5">The sequence shown here is derived from an EMBL/GenBank/DDBJ whole genome shotgun (WGS) entry which is preliminary data.</text>
</comment>
<dbReference type="InterPro" id="IPR051011">
    <property type="entry name" value="Metal_resp_trans_reg"/>
</dbReference>
<evidence type="ECO:0000259" key="4">
    <source>
        <dbReference type="PROSITE" id="PS50987"/>
    </source>
</evidence>
<dbReference type="EMBL" id="DTHS01000024">
    <property type="protein sequence ID" value="HHR48793.1"/>
    <property type="molecule type" value="Genomic_DNA"/>
</dbReference>
<dbReference type="GO" id="GO:0003677">
    <property type="term" value="F:DNA binding"/>
    <property type="evidence" value="ECO:0007669"/>
    <property type="project" value="UniProtKB-KW"/>
</dbReference>
<dbReference type="InterPro" id="IPR036388">
    <property type="entry name" value="WH-like_DNA-bd_sf"/>
</dbReference>
<gene>
    <name evidence="5" type="ORF">ENV79_04020</name>
</gene>
<evidence type="ECO:0000256" key="1">
    <source>
        <dbReference type="ARBA" id="ARBA00023015"/>
    </source>
</evidence>
<dbReference type="InterPro" id="IPR011991">
    <property type="entry name" value="ArsR-like_HTH"/>
</dbReference>
<keyword evidence="3" id="KW-0804">Transcription</keyword>
<accession>A0A7V5Y0N5</accession>
<reference evidence="5" key="1">
    <citation type="journal article" date="2020" name="mSystems">
        <title>Genome- and Community-Level Interaction Insights into Carbon Utilization and Element Cycling Functions of Hydrothermarchaeota in Hydrothermal Sediment.</title>
        <authorList>
            <person name="Zhou Z."/>
            <person name="Liu Y."/>
            <person name="Xu W."/>
            <person name="Pan J."/>
            <person name="Luo Z.H."/>
            <person name="Li M."/>
        </authorList>
    </citation>
    <scope>NUCLEOTIDE SEQUENCE [LARGE SCALE GENOMIC DNA]</scope>
    <source>
        <strain evidence="5">SpSt-791</strain>
    </source>
</reference>
<dbReference type="InterPro" id="IPR001845">
    <property type="entry name" value="HTH_ArsR_DNA-bd_dom"/>
</dbReference>
<name>A0A7V5Y0N5_UNCW3</name>
<dbReference type="PANTHER" id="PTHR43132:SF2">
    <property type="entry name" value="ARSENICAL RESISTANCE OPERON REPRESSOR ARSR-RELATED"/>
    <property type="match status" value="1"/>
</dbReference>
<sequence>MSKYNYAYMRKFANIAFEDCAFCLKTLGLGMRLKILWLLKRNKGELCVCELTRLLNENPYNVSRNLKELKMIGLIKERRKGKYVFYSLAKEKNNFLKYLFKMIETHPLI</sequence>
<dbReference type="GO" id="GO:0003700">
    <property type="term" value="F:DNA-binding transcription factor activity"/>
    <property type="evidence" value="ECO:0007669"/>
    <property type="project" value="InterPro"/>
</dbReference>
<dbReference type="SUPFAM" id="SSF46785">
    <property type="entry name" value="Winged helix' DNA-binding domain"/>
    <property type="match status" value="1"/>
</dbReference>
<feature type="domain" description="HTH arsR-type" evidence="4">
    <location>
        <begin position="12"/>
        <end position="109"/>
    </location>
</feature>
<dbReference type="AlphaFoldDB" id="A0A7V5Y0N5"/>